<feature type="domain" description="DUF6089" evidence="1">
    <location>
        <begin position="32"/>
        <end position="207"/>
    </location>
</feature>
<dbReference type="InterPro" id="IPR045743">
    <property type="entry name" value="DUF6089"/>
</dbReference>
<dbReference type="eggNOG" id="COG2067">
    <property type="taxonomic scope" value="Bacteria"/>
</dbReference>
<proteinExistence type="predicted"/>
<dbReference type="InterPro" id="IPR011250">
    <property type="entry name" value="OMP/PagP_B-barrel"/>
</dbReference>
<reference evidence="2 3" key="1">
    <citation type="journal article" date="2013" name="Genome Announc.">
        <title>Draft Genome Sequence of Cesiribacter andamanensis Strain AMV16T, Isolated from a Soil Sample from a Mud Volcano in the Andaman Islands, India.</title>
        <authorList>
            <person name="Shivaji S."/>
            <person name="Ara S."/>
            <person name="Begum Z."/>
            <person name="Srinivas T.N."/>
            <person name="Singh A."/>
            <person name="Kumar Pinnaka A."/>
        </authorList>
    </citation>
    <scope>NUCLEOTIDE SEQUENCE [LARGE SCALE GENOMIC DNA]</scope>
    <source>
        <strain evidence="2 3">AMV16</strain>
    </source>
</reference>
<keyword evidence="3" id="KW-1185">Reference proteome</keyword>
<accession>M7P0L0</accession>
<dbReference type="AlphaFoldDB" id="M7P0L0"/>
<dbReference type="EMBL" id="AODQ01000011">
    <property type="protein sequence ID" value="EMR04134.1"/>
    <property type="molecule type" value="Genomic_DNA"/>
</dbReference>
<gene>
    <name evidence="2" type="ORF">ADICEAN_00757</name>
</gene>
<sequence length="278" mass="31450">MKPSLLLLCLLLFPLWLLAQRYYPTTLQSRETLSLSAGTTGFFGDLQGDNTVFGKRPHLGLAYEHRPFSRLGLRTAAHWYQLAARDADSRQAYLQERNLSFTSTNWELSVLAAVYALPYRPVYYRSRRRLNAYGLLGLGATYYNPKAELAGQQWALRVLETEGVSYSRVALVIPFGGGLTVKLSPQFDLALEATYHYAATDYLDDVSSRYQDPALFSDPIAAALADRRPELGLDPARSGSIRGNPTVKDGYSMLSLRLQYHVPRYHFRGRAVKKRFQR</sequence>
<organism evidence="2 3">
    <name type="scientific">Cesiribacter andamanensis AMV16</name>
    <dbReference type="NCBI Taxonomy" id="1279009"/>
    <lineage>
        <taxon>Bacteria</taxon>
        <taxon>Pseudomonadati</taxon>
        <taxon>Bacteroidota</taxon>
        <taxon>Cytophagia</taxon>
        <taxon>Cytophagales</taxon>
        <taxon>Cesiribacteraceae</taxon>
        <taxon>Cesiribacter</taxon>
    </lineage>
</organism>
<comment type="caution">
    <text evidence="2">The sequence shown here is derived from an EMBL/GenBank/DDBJ whole genome shotgun (WGS) entry which is preliminary data.</text>
</comment>
<dbReference type="Pfam" id="PF19573">
    <property type="entry name" value="DUF6089"/>
    <property type="match status" value="1"/>
</dbReference>
<dbReference type="OrthoDB" id="654178at2"/>
<evidence type="ECO:0000259" key="1">
    <source>
        <dbReference type="Pfam" id="PF19573"/>
    </source>
</evidence>
<protein>
    <recommendedName>
        <fullName evidence="1">DUF6089 domain-containing protein</fullName>
    </recommendedName>
</protein>
<name>M7P0L0_9BACT</name>
<evidence type="ECO:0000313" key="2">
    <source>
        <dbReference type="EMBL" id="EMR04134.1"/>
    </source>
</evidence>
<dbReference type="STRING" id="1279009.ADICEAN_00757"/>
<dbReference type="Proteomes" id="UP000011910">
    <property type="component" value="Unassembled WGS sequence"/>
</dbReference>
<evidence type="ECO:0000313" key="3">
    <source>
        <dbReference type="Proteomes" id="UP000011910"/>
    </source>
</evidence>
<dbReference type="SUPFAM" id="SSF56925">
    <property type="entry name" value="OMPA-like"/>
    <property type="match status" value="1"/>
</dbReference>
<dbReference type="RefSeq" id="WP_009194163.1">
    <property type="nucleotide sequence ID" value="NZ_AODQ01000011.1"/>
</dbReference>